<evidence type="ECO:0000256" key="1">
    <source>
        <dbReference type="ARBA" id="ARBA00022450"/>
    </source>
</evidence>
<dbReference type="PANTHER" id="PTHR43775">
    <property type="entry name" value="FATTY ACID SYNTHASE"/>
    <property type="match status" value="1"/>
</dbReference>
<dbReference type="GO" id="GO:0006633">
    <property type="term" value="P:fatty acid biosynthetic process"/>
    <property type="evidence" value="ECO:0007669"/>
    <property type="project" value="TreeGrafter"/>
</dbReference>
<dbReference type="InterPro" id="IPR016035">
    <property type="entry name" value="Acyl_Trfase/lysoPLipase"/>
</dbReference>
<dbReference type="Gene3D" id="3.40.366.10">
    <property type="entry name" value="Malonyl-Coenzyme A Acyl Carrier Protein, domain 2"/>
    <property type="match status" value="1"/>
</dbReference>
<gene>
    <name evidence="5" type="ORF">BIV23_13680</name>
</gene>
<dbReference type="GO" id="GO:0004312">
    <property type="term" value="F:fatty acid synthase activity"/>
    <property type="evidence" value="ECO:0007669"/>
    <property type="project" value="TreeGrafter"/>
</dbReference>
<dbReference type="RefSeq" id="WP_071381084.1">
    <property type="nucleotide sequence ID" value="NZ_MLYO01000023.1"/>
</dbReference>
<dbReference type="InterPro" id="IPR014043">
    <property type="entry name" value="Acyl_transferase_dom"/>
</dbReference>
<evidence type="ECO:0000259" key="4">
    <source>
        <dbReference type="SMART" id="SM00827"/>
    </source>
</evidence>
<accession>A0A1S2QGL5</accession>
<dbReference type="InterPro" id="IPR016036">
    <property type="entry name" value="Malonyl_transacylase_ACP-bd"/>
</dbReference>
<evidence type="ECO:0000313" key="5">
    <source>
        <dbReference type="EMBL" id="OIK05299.1"/>
    </source>
</evidence>
<feature type="region of interest" description="Disordered" evidence="3">
    <location>
        <begin position="1"/>
        <end position="59"/>
    </location>
</feature>
<name>A0A1S2QGL5_9ACTN</name>
<feature type="compositionally biased region" description="Basic and acidic residues" evidence="3">
    <location>
        <begin position="40"/>
        <end position="58"/>
    </location>
</feature>
<keyword evidence="2" id="KW-0597">Phosphoprotein</keyword>
<keyword evidence="1" id="KW-0596">Phosphopantetheine</keyword>
<reference evidence="5 6" key="1">
    <citation type="submission" date="2016-10" db="EMBL/GenBank/DDBJ databases">
        <title>Genome sequence of Streptomyces sp. MUSC 1.</title>
        <authorList>
            <person name="Lee L.-H."/>
            <person name="Ser H.-L."/>
            <person name="Law J.W.-F."/>
        </authorList>
    </citation>
    <scope>NUCLEOTIDE SEQUENCE [LARGE SCALE GENOMIC DNA]</scope>
    <source>
        <strain evidence="5 6">MUSC 1</strain>
    </source>
</reference>
<evidence type="ECO:0000313" key="6">
    <source>
        <dbReference type="Proteomes" id="UP000179642"/>
    </source>
</evidence>
<dbReference type="Proteomes" id="UP000179642">
    <property type="component" value="Unassembled WGS sequence"/>
</dbReference>
<dbReference type="SUPFAM" id="SSF55048">
    <property type="entry name" value="Probable ACP-binding domain of malonyl-CoA ACP transacylase"/>
    <property type="match status" value="1"/>
</dbReference>
<dbReference type="Pfam" id="PF00698">
    <property type="entry name" value="Acyl_transf_1"/>
    <property type="match status" value="1"/>
</dbReference>
<dbReference type="Gene3D" id="3.30.70.3290">
    <property type="match status" value="1"/>
</dbReference>
<evidence type="ECO:0000256" key="2">
    <source>
        <dbReference type="ARBA" id="ARBA00022553"/>
    </source>
</evidence>
<keyword evidence="6" id="KW-1185">Reference proteome</keyword>
<dbReference type="InterPro" id="IPR050091">
    <property type="entry name" value="PKS_NRPS_Biosynth_Enz"/>
</dbReference>
<sequence>MNRTALSHGESALTRYRDGEPAPSHRPAGARWPDSGPGDPRADGRGDTHVHGARESAARRRRIVVPVAAESEEGLHRAVRDLAERVRADGVRPRPYPVHGAGPHRLVALADHPDLLADDLLSRLRDRPQARPAEPPLVALLFSGGGPQWIGTGRALLAEPVFRDALAECDHAVRAVTGWSVTERLLADDGRSLLRTDVVQPVLFAVQTALARTLRAWGVHGDIVLGASIGEAAAAVAAGALPLEEGARLIATWSRLVAERASGHGTMIVCDLTHAEAERLSAASGGQVFVANHLSPGQLCLSGTTDGIAGAERELSARGIRTLRIPVDYAGHSALLDPLGPDLVRALCDLRTRRPAVPYWSTVTHGFVDGAALDATYWVRNMCEPTLLEEGIRHLARRHTLRIVEVSPHPVAQYSVQQTLAGLQDARSAALTTCHQELPPLQGLENLVARLWCDGVDVDWAAVGTG</sequence>
<dbReference type="SUPFAM" id="SSF52151">
    <property type="entry name" value="FabD/lysophospholipase-like"/>
    <property type="match status" value="1"/>
</dbReference>
<dbReference type="PANTHER" id="PTHR43775:SF37">
    <property type="entry name" value="SI:DKEY-61P9.11"/>
    <property type="match status" value="1"/>
</dbReference>
<evidence type="ECO:0000256" key="3">
    <source>
        <dbReference type="SAM" id="MobiDB-lite"/>
    </source>
</evidence>
<feature type="domain" description="Malonyl-CoA:ACP transacylase (MAT)" evidence="4">
    <location>
        <begin position="141"/>
        <end position="438"/>
    </location>
</feature>
<dbReference type="OrthoDB" id="5478077at2"/>
<dbReference type="SMART" id="SM00827">
    <property type="entry name" value="PKS_AT"/>
    <property type="match status" value="1"/>
</dbReference>
<proteinExistence type="predicted"/>
<comment type="caution">
    <text evidence="5">The sequence shown here is derived from an EMBL/GenBank/DDBJ whole genome shotgun (WGS) entry which is preliminary data.</text>
</comment>
<protein>
    <recommendedName>
        <fullName evidence="4">Malonyl-CoA:ACP transacylase (MAT) domain-containing protein</fullName>
    </recommendedName>
</protein>
<organism evidence="5 6">
    <name type="scientific">Streptomyces monashensis</name>
    <dbReference type="NCBI Taxonomy" id="1678012"/>
    <lineage>
        <taxon>Bacteria</taxon>
        <taxon>Bacillati</taxon>
        <taxon>Actinomycetota</taxon>
        <taxon>Actinomycetes</taxon>
        <taxon>Kitasatosporales</taxon>
        <taxon>Streptomycetaceae</taxon>
        <taxon>Streptomyces</taxon>
    </lineage>
</organism>
<dbReference type="AlphaFoldDB" id="A0A1S2QGL5"/>
<dbReference type="EMBL" id="MLYO01000023">
    <property type="protein sequence ID" value="OIK05299.1"/>
    <property type="molecule type" value="Genomic_DNA"/>
</dbReference>
<dbReference type="InterPro" id="IPR001227">
    <property type="entry name" value="Ac_transferase_dom_sf"/>
</dbReference>